<evidence type="ECO:0000313" key="1">
    <source>
        <dbReference type="EMBL" id="OAY33466.1"/>
    </source>
</evidence>
<organism evidence="1">
    <name type="scientific">Manihot esculenta</name>
    <name type="common">Cassava</name>
    <name type="synonym">Jatropha manihot</name>
    <dbReference type="NCBI Taxonomy" id="3983"/>
    <lineage>
        <taxon>Eukaryota</taxon>
        <taxon>Viridiplantae</taxon>
        <taxon>Streptophyta</taxon>
        <taxon>Embryophyta</taxon>
        <taxon>Tracheophyta</taxon>
        <taxon>Spermatophyta</taxon>
        <taxon>Magnoliopsida</taxon>
        <taxon>eudicotyledons</taxon>
        <taxon>Gunneridae</taxon>
        <taxon>Pentapetalae</taxon>
        <taxon>rosids</taxon>
        <taxon>fabids</taxon>
        <taxon>Malpighiales</taxon>
        <taxon>Euphorbiaceae</taxon>
        <taxon>Crotonoideae</taxon>
        <taxon>Manihoteae</taxon>
        <taxon>Manihot</taxon>
    </lineage>
</organism>
<proteinExistence type="predicted"/>
<sequence length="42" mass="4668">MQKQNVQSGQKQNNVQSGCKVGTCNCGHYSWQNKLISFISPP</sequence>
<gene>
    <name evidence="1" type="ORF">MANES_13G098800</name>
</gene>
<reference evidence="1" key="1">
    <citation type="submission" date="2016-02" db="EMBL/GenBank/DDBJ databases">
        <title>WGS assembly of Manihot esculenta.</title>
        <authorList>
            <person name="Bredeson J.V."/>
            <person name="Prochnik S.E."/>
            <person name="Lyons J.B."/>
            <person name="Schmutz J."/>
            <person name="Grimwood J."/>
            <person name="Vrebalov J."/>
            <person name="Bart R.S."/>
            <person name="Amuge T."/>
            <person name="Ferguson M.E."/>
            <person name="Green R."/>
            <person name="Putnam N."/>
            <person name="Stites J."/>
            <person name="Rounsley S."/>
            <person name="Rokhsar D.S."/>
        </authorList>
    </citation>
    <scope>NUCLEOTIDE SEQUENCE [LARGE SCALE GENOMIC DNA]</scope>
    <source>
        <tissue evidence="1">Leaf</tissue>
    </source>
</reference>
<dbReference type="EMBL" id="CM004399">
    <property type="protein sequence ID" value="OAY33466.1"/>
    <property type="molecule type" value="Genomic_DNA"/>
</dbReference>
<name>A0A2C9UQ88_MANES</name>
<dbReference type="AlphaFoldDB" id="A0A2C9UQ88"/>
<accession>A0A2C9UQ88</accession>
<protein>
    <submittedName>
        <fullName evidence="1">Uncharacterized protein</fullName>
    </submittedName>
</protein>